<dbReference type="Pfam" id="PF05833">
    <property type="entry name" value="NFACT_N"/>
    <property type="match status" value="1"/>
</dbReference>
<protein>
    <submittedName>
        <fullName evidence="1">Uncharacterized protein</fullName>
    </submittedName>
</protein>
<reference evidence="1" key="2">
    <citation type="submission" date="2024-10" db="UniProtKB">
        <authorList>
            <consortium name="EnsemblProtists"/>
        </authorList>
    </citation>
    <scope>IDENTIFICATION</scope>
</reference>
<dbReference type="Proteomes" id="UP000013827">
    <property type="component" value="Unassembled WGS sequence"/>
</dbReference>
<dbReference type="GO" id="GO:1990116">
    <property type="term" value="P:ribosome-associated ubiquitin-dependent protein catabolic process"/>
    <property type="evidence" value="ECO:0007669"/>
    <property type="project" value="TreeGrafter"/>
</dbReference>
<reference evidence="2" key="1">
    <citation type="journal article" date="2013" name="Nature">
        <title>Pan genome of the phytoplankton Emiliania underpins its global distribution.</title>
        <authorList>
            <person name="Read B.A."/>
            <person name="Kegel J."/>
            <person name="Klute M.J."/>
            <person name="Kuo A."/>
            <person name="Lefebvre S.C."/>
            <person name="Maumus F."/>
            <person name="Mayer C."/>
            <person name="Miller J."/>
            <person name="Monier A."/>
            <person name="Salamov A."/>
            <person name="Young J."/>
            <person name="Aguilar M."/>
            <person name="Claverie J.M."/>
            <person name="Frickenhaus S."/>
            <person name="Gonzalez K."/>
            <person name="Herman E.K."/>
            <person name="Lin Y.C."/>
            <person name="Napier J."/>
            <person name="Ogata H."/>
            <person name="Sarno A.F."/>
            <person name="Shmutz J."/>
            <person name="Schroeder D."/>
            <person name="de Vargas C."/>
            <person name="Verret F."/>
            <person name="von Dassow P."/>
            <person name="Valentin K."/>
            <person name="Van de Peer Y."/>
            <person name="Wheeler G."/>
            <person name="Dacks J.B."/>
            <person name="Delwiche C.F."/>
            <person name="Dyhrman S.T."/>
            <person name="Glockner G."/>
            <person name="John U."/>
            <person name="Richards T."/>
            <person name="Worden A.Z."/>
            <person name="Zhang X."/>
            <person name="Grigoriev I.V."/>
            <person name="Allen A.E."/>
            <person name="Bidle K."/>
            <person name="Borodovsky M."/>
            <person name="Bowler C."/>
            <person name="Brownlee C."/>
            <person name="Cock J.M."/>
            <person name="Elias M."/>
            <person name="Gladyshev V.N."/>
            <person name="Groth M."/>
            <person name="Guda C."/>
            <person name="Hadaegh A."/>
            <person name="Iglesias-Rodriguez M.D."/>
            <person name="Jenkins J."/>
            <person name="Jones B.M."/>
            <person name="Lawson T."/>
            <person name="Leese F."/>
            <person name="Lindquist E."/>
            <person name="Lobanov A."/>
            <person name="Lomsadze A."/>
            <person name="Malik S.B."/>
            <person name="Marsh M.E."/>
            <person name="Mackinder L."/>
            <person name="Mock T."/>
            <person name="Mueller-Roeber B."/>
            <person name="Pagarete A."/>
            <person name="Parker M."/>
            <person name="Probert I."/>
            <person name="Quesneville H."/>
            <person name="Raines C."/>
            <person name="Rensing S.A."/>
            <person name="Riano-Pachon D.M."/>
            <person name="Richier S."/>
            <person name="Rokitta S."/>
            <person name="Shiraiwa Y."/>
            <person name="Soanes D.M."/>
            <person name="van der Giezen M."/>
            <person name="Wahlund T.M."/>
            <person name="Williams B."/>
            <person name="Wilson W."/>
            <person name="Wolfe G."/>
            <person name="Wurch L.L."/>
        </authorList>
    </citation>
    <scope>NUCLEOTIDE SEQUENCE</scope>
</reference>
<organism evidence="1 2">
    <name type="scientific">Emiliania huxleyi (strain CCMP1516)</name>
    <dbReference type="NCBI Taxonomy" id="280463"/>
    <lineage>
        <taxon>Eukaryota</taxon>
        <taxon>Haptista</taxon>
        <taxon>Haptophyta</taxon>
        <taxon>Prymnesiophyceae</taxon>
        <taxon>Isochrysidales</taxon>
        <taxon>Noelaerhabdaceae</taxon>
        <taxon>Emiliania</taxon>
    </lineage>
</organism>
<name>A0A0D3KHE1_EMIH1</name>
<dbReference type="GO" id="GO:1990112">
    <property type="term" value="C:RQC complex"/>
    <property type="evidence" value="ECO:0007669"/>
    <property type="project" value="TreeGrafter"/>
</dbReference>
<dbReference type="GO" id="GO:0000049">
    <property type="term" value="F:tRNA binding"/>
    <property type="evidence" value="ECO:0007669"/>
    <property type="project" value="TreeGrafter"/>
</dbReference>
<dbReference type="eggNOG" id="KOG2030">
    <property type="taxonomic scope" value="Eukaryota"/>
</dbReference>
<dbReference type="GO" id="GO:0043023">
    <property type="term" value="F:ribosomal large subunit binding"/>
    <property type="evidence" value="ECO:0007669"/>
    <property type="project" value="TreeGrafter"/>
</dbReference>
<keyword evidence="2" id="KW-1185">Reference proteome</keyword>
<dbReference type="PaxDb" id="2903-EOD35176"/>
<dbReference type="KEGG" id="ehx:EMIHUDRAFT_50161"/>
<dbReference type="PANTHER" id="PTHR15239">
    <property type="entry name" value="NUCLEAR EXPORT MEDIATOR FACTOR NEMF"/>
    <property type="match status" value="1"/>
</dbReference>
<dbReference type="GO" id="GO:0072344">
    <property type="term" value="P:rescue of stalled ribosome"/>
    <property type="evidence" value="ECO:0007669"/>
    <property type="project" value="TreeGrafter"/>
</dbReference>
<proteinExistence type="predicted"/>
<dbReference type="Gene3D" id="2.30.310.10">
    <property type="entry name" value="ibrinogen binding protein from staphylococcus aureus domain"/>
    <property type="match status" value="1"/>
</dbReference>
<accession>A0A0D3KHE1</accession>
<dbReference type="InterPro" id="IPR051608">
    <property type="entry name" value="RQC_Subunit_NEMF"/>
</dbReference>
<sequence length="56" mass="6240">RDKEGTPSGFTMKLRKHLKGKRIEQLLQPGADRVLVVACGSGEARHHLIVELYDKG</sequence>
<evidence type="ECO:0000313" key="2">
    <source>
        <dbReference type="Proteomes" id="UP000013827"/>
    </source>
</evidence>
<evidence type="ECO:0000313" key="1">
    <source>
        <dbReference type="EnsemblProtists" id="EOD35176"/>
    </source>
</evidence>
<dbReference type="HOGENOM" id="CLU_3020724_0_0_1"/>
<dbReference type="STRING" id="2903.R1FI11"/>
<dbReference type="EnsemblProtists" id="EOD35176">
    <property type="protein sequence ID" value="EOD35176"/>
    <property type="gene ID" value="EMIHUDRAFT_50161"/>
</dbReference>
<dbReference type="RefSeq" id="XP_005787605.1">
    <property type="nucleotide sequence ID" value="XM_005787548.1"/>
</dbReference>
<dbReference type="AlphaFoldDB" id="A0A0D3KHE1"/>
<dbReference type="PANTHER" id="PTHR15239:SF6">
    <property type="entry name" value="RIBOSOME QUALITY CONTROL COMPLEX SUBUNIT NEMF"/>
    <property type="match status" value="1"/>
</dbReference>
<dbReference type="GeneID" id="17280446"/>